<comment type="caution">
    <text evidence="10">The sequence shown here is derived from an EMBL/GenBank/DDBJ whole genome shotgun (WGS) entry which is preliminary data.</text>
</comment>
<dbReference type="Proteomes" id="UP000182110">
    <property type="component" value="Unassembled WGS sequence"/>
</dbReference>
<keyword evidence="4" id="KW-0547">Nucleotide-binding</keyword>
<evidence type="ECO:0000313" key="10">
    <source>
        <dbReference type="EMBL" id="CEG33807.1"/>
    </source>
</evidence>
<dbReference type="GO" id="GO:0140359">
    <property type="term" value="F:ABC-type transporter activity"/>
    <property type="evidence" value="ECO:0007669"/>
    <property type="project" value="InterPro"/>
</dbReference>
<dbReference type="PROSITE" id="PS50893">
    <property type="entry name" value="ABC_TRANSPORTER_2"/>
    <property type="match status" value="1"/>
</dbReference>
<keyword evidence="11" id="KW-1185">Reference proteome</keyword>
<dbReference type="GO" id="GO:0005524">
    <property type="term" value="F:ATP binding"/>
    <property type="evidence" value="ECO:0007669"/>
    <property type="project" value="UniProtKB-KW"/>
</dbReference>
<feature type="domain" description="ABC transporter" evidence="9">
    <location>
        <begin position="5"/>
        <end position="243"/>
    </location>
</feature>
<dbReference type="Pfam" id="PF00005">
    <property type="entry name" value="ABC_tran"/>
    <property type="match status" value="1"/>
</dbReference>
<dbReference type="GO" id="GO:0016020">
    <property type="term" value="C:membrane"/>
    <property type="evidence" value="ECO:0007669"/>
    <property type="project" value="InterPro"/>
</dbReference>
<proteinExistence type="inferred from homology"/>
<dbReference type="SMART" id="SM00382">
    <property type="entry name" value="AAA"/>
    <property type="match status" value="1"/>
</dbReference>
<keyword evidence="2" id="KW-0813">Transport</keyword>
<keyword evidence="6" id="KW-1278">Translocase</keyword>
<gene>
    <name evidence="10" type="primary">tagH_2</name>
    <name evidence="10" type="ORF">BN1180_03988</name>
</gene>
<dbReference type="CDD" id="cd03220">
    <property type="entry name" value="ABC_KpsT_Wzt"/>
    <property type="match status" value="1"/>
</dbReference>
<organism evidence="10 11">
    <name type="scientific">Peribacillus simplex</name>
    <dbReference type="NCBI Taxonomy" id="1478"/>
    <lineage>
        <taxon>Bacteria</taxon>
        <taxon>Bacillati</taxon>
        <taxon>Bacillota</taxon>
        <taxon>Bacilli</taxon>
        <taxon>Bacillales</taxon>
        <taxon>Bacillaceae</taxon>
        <taxon>Peribacillus</taxon>
    </lineage>
</organism>
<dbReference type="InterPro" id="IPR003439">
    <property type="entry name" value="ABC_transporter-like_ATP-bd"/>
</dbReference>
<dbReference type="NCBIfam" id="NF010066">
    <property type="entry name" value="PRK13546.1"/>
    <property type="match status" value="1"/>
</dbReference>
<evidence type="ECO:0000256" key="5">
    <source>
        <dbReference type="ARBA" id="ARBA00022840"/>
    </source>
</evidence>
<keyword evidence="7 8" id="KW-0472">Membrane</keyword>
<dbReference type="Gene3D" id="2.30.30.40">
    <property type="entry name" value="SH3 Domains"/>
    <property type="match status" value="1"/>
</dbReference>
<evidence type="ECO:0000313" key="11">
    <source>
        <dbReference type="Proteomes" id="UP000182110"/>
    </source>
</evidence>
<accession>A0AAN2TU25</accession>
<dbReference type="SUPFAM" id="SSF52540">
    <property type="entry name" value="P-loop containing nucleoside triphosphate hydrolases"/>
    <property type="match status" value="1"/>
</dbReference>
<reference evidence="10 11" key="1">
    <citation type="journal article" date="2014" name="Genome Announc.">
        <title>Genome Sequence of Bacillus simplex Strain P558, Isolated from a Human Fecal Sample.</title>
        <authorList>
            <person name="Croce O."/>
            <person name="Hugon P."/>
            <person name="Lagier J.C."/>
            <person name="Bibi F."/>
            <person name="Robert C."/>
            <person name="Azhar E.I."/>
            <person name="Raoult D."/>
            <person name="Fournier P.E."/>
        </authorList>
    </citation>
    <scope>NUCLEOTIDE SEQUENCE [LARGE SCALE GENOMIC DNA]</scope>
    <source>
        <strain evidence="10 11">P558</strain>
    </source>
</reference>
<dbReference type="InterPro" id="IPR003593">
    <property type="entry name" value="AAA+_ATPase"/>
</dbReference>
<name>A0AAN2TU25_9BACI</name>
<dbReference type="AlphaFoldDB" id="A0AAN2TU25"/>
<dbReference type="InterPro" id="IPR050683">
    <property type="entry name" value="Bact_Polysacc_Export_ATP-bd"/>
</dbReference>
<evidence type="ECO:0000256" key="8">
    <source>
        <dbReference type="SAM" id="Phobius"/>
    </source>
</evidence>
<dbReference type="InterPro" id="IPR017871">
    <property type="entry name" value="ABC_transporter-like_CS"/>
</dbReference>
<evidence type="ECO:0000256" key="4">
    <source>
        <dbReference type="ARBA" id="ARBA00022741"/>
    </source>
</evidence>
<dbReference type="EMBL" id="CCXW01000001">
    <property type="protein sequence ID" value="CEG33807.1"/>
    <property type="molecule type" value="Genomic_DNA"/>
</dbReference>
<dbReference type="FunFam" id="3.40.50.300:FF:003010">
    <property type="entry name" value="Teichoic acids export ATP-binding protein TagH"/>
    <property type="match status" value="1"/>
</dbReference>
<dbReference type="GO" id="GO:0016887">
    <property type="term" value="F:ATP hydrolysis activity"/>
    <property type="evidence" value="ECO:0007669"/>
    <property type="project" value="InterPro"/>
</dbReference>
<dbReference type="InterPro" id="IPR015860">
    <property type="entry name" value="ABC_transpr_TagH-like"/>
</dbReference>
<dbReference type="PANTHER" id="PTHR46743">
    <property type="entry name" value="TEICHOIC ACIDS EXPORT ATP-BINDING PROTEIN TAGH"/>
    <property type="match status" value="1"/>
</dbReference>
<dbReference type="PROSITE" id="PS00211">
    <property type="entry name" value="ABC_TRANSPORTER_1"/>
    <property type="match status" value="1"/>
</dbReference>
<keyword evidence="8" id="KW-1133">Transmembrane helix</keyword>
<evidence type="ECO:0000259" key="9">
    <source>
        <dbReference type="PROSITE" id="PS50893"/>
    </source>
</evidence>
<dbReference type="PANTHER" id="PTHR46743:SF2">
    <property type="entry name" value="TEICHOIC ACIDS EXPORT ATP-BINDING PROTEIN TAGH"/>
    <property type="match status" value="1"/>
</dbReference>
<keyword evidence="5 10" id="KW-0067">ATP-binding</keyword>
<evidence type="ECO:0000256" key="3">
    <source>
        <dbReference type="ARBA" id="ARBA00022475"/>
    </source>
</evidence>
<sequence>MTLKVQFKNVTKKYSLYKKKSDKLREIFFSNKKNEDFYALNNISFEVFKGETIGIVGVNGSGKSTLSNLLAQVVPPTSGTIKIDGETSLIAISVGLNNHLTGMENIKLKCLMQGFTKNEIKEITPKIIEFADIGKFIHQPVKNYSSGMKSRLGFAISAHTNPDILVVDEALSVGDQTFYQKCLQKFDEFKASGKTIFFISHSLSQISSISDKVLWLHFGQLKEFGETKTVLENYQAFIKWFNALSEEEKKQYKVEMHQAQSFENQGTSNLSEAQQIKRTDKARKKKQYPFLFLFQIGFLLMGMFLSALFMFNETSSASILGKIPDLFAEKQAIKKEQVNIKKVDSKGIVKERTAVIYSDQALTNKALEVPFTTTLFVEEKANDVYKIKVNDSIGYTSVKNVELVDNSKDITVELTTEDLKTLFPLAVANSYQYFLAQLDLDYGEIGDKLRGLTNRGFDEFGNKILFYDTDHISILFNEDNVSEAITIHDIVLDEQLLEDIQSRAEVKSDDKSLYYISIQNYYVTINIKDRTLSFAKHD</sequence>
<keyword evidence="8" id="KW-0812">Transmembrane</keyword>
<dbReference type="InterPro" id="IPR027417">
    <property type="entry name" value="P-loop_NTPase"/>
</dbReference>
<feature type="transmembrane region" description="Helical" evidence="8">
    <location>
        <begin position="288"/>
        <end position="311"/>
    </location>
</feature>
<dbReference type="RefSeq" id="WP_072273266.1">
    <property type="nucleotide sequence ID" value="NZ_CCXW01000001.1"/>
</dbReference>
<dbReference type="Gene3D" id="3.40.50.300">
    <property type="entry name" value="P-loop containing nucleotide triphosphate hydrolases"/>
    <property type="match status" value="1"/>
</dbReference>
<evidence type="ECO:0000256" key="1">
    <source>
        <dbReference type="ARBA" id="ARBA00005417"/>
    </source>
</evidence>
<evidence type="ECO:0000256" key="6">
    <source>
        <dbReference type="ARBA" id="ARBA00022967"/>
    </source>
</evidence>
<protein>
    <submittedName>
        <fullName evidence="10">Teichoic acids export ATP-binding protein TagH</fullName>
    </submittedName>
</protein>
<comment type="similarity">
    <text evidence="1">Belongs to the ABC transporter superfamily.</text>
</comment>
<keyword evidence="3" id="KW-1003">Cell membrane</keyword>
<evidence type="ECO:0000256" key="7">
    <source>
        <dbReference type="ARBA" id="ARBA00023136"/>
    </source>
</evidence>
<evidence type="ECO:0000256" key="2">
    <source>
        <dbReference type="ARBA" id="ARBA00022448"/>
    </source>
</evidence>